<dbReference type="PIRSF" id="PIRSF007510">
    <property type="entry name" value="UCP007510"/>
    <property type="match status" value="1"/>
</dbReference>
<dbReference type="EMBL" id="DVFZ01000035">
    <property type="protein sequence ID" value="HIQ82167.1"/>
    <property type="molecule type" value="Genomic_DNA"/>
</dbReference>
<evidence type="ECO:0000313" key="2">
    <source>
        <dbReference type="EMBL" id="HIQ82167.1"/>
    </source>
</evidence>
<reference evidence="2" key="1">
    <citation type="submission" date="2020-10" db="EMBL/GenBank/DDBJ databases">
        <authorList>
            <person name="Gilroy R."/>
        </authorList>
    </citation>
    <scope>NUCLEOTIDE SEQUENCE</scope>
    <source>
        <strain evidence="2">ChiSjej6B24-2974</strain>
    </source>
</reference>
<proteinExistence type="inferred from homology"/>
<dbReference type="Pfam" id="PF04260">
    <property type="entry name" value="DUF436"/>
    <property type="match status" value="1"/>
</dbReference>
<comment type="similarity">
    <text evidence="1">Belongs to the UPF0340 family.</text>
</comment>
<reference evidence="2" key="2">
    <citation type="journal article" date="2021" name="PeerJ">
        <title>Extensive microbial diversity within the chicken gut microbiome revealed by metagenomics and culture.</title>
        <authorList>
            <person name="Gilroy R."/>
            <person name="Ravi A."/>
            <person name="Getino M."/>
            <person name="Pursley I."/>
            <person name="Horton D.L."/>
            <person name="Alikhan N.F."/>
            <person name="Baker D."/>
            <person name="Gharbi K."/>
            <person name="Hall N."/>
            <person name="Watson M."/>
            <person name="Adriaenssens E.M."/>
            <person name="Foster-Nyarko E."/>
            <person name="Jarju S."/>
            <person name="Secka A."/>
            <person name="Antonio M."/>
            <person name="Oren A."/>
            <person name="Chaudhuri R.R."/>
            <person name="La Ragione R."/>
            <person name="Hildebrand F."/>
            <person name="Pallen M.J."/>
        </authorList>
    </citation>
    <scope>NUCLEOTIDE SEQUENCE</scope>
    <source>
        <strain evidence="2">ChiSjej6B24-2974</strain>
    </source>
</reference>
<evidence type="ECO:0000256" key="1">
    <source>
        <dbReference type="HAMAP-Rule" id="MF_00800"/>
    </source>
</evidence>
<dbReference type="InterPro" id="IPR006340">
    <property type="entry name" value="DUF436"/>
</dbReference>
<dbReference type="NCBIfam" id="TIGR01440">
    <property type="entry name" value="TIGR01440 family protein"/>
    <property type="match status" value="1"/>
</dbReference>
<dbReference type="Proteomes" id="UP000824260">
    <property type="component" value="Unassembled WGS sequence"/>
</dbReference>
<dbReference type="Gene3D" id="3.40.50.10360">
    <property type="entry name" value="Hypothetical protein TT1679"/>
    <property type="match status" value="1"/>
</dbReference>
<sequence length="181" mass="19277">MLQDDVRGLINELVTLERPFFNPVKLLVVGCSSSEIAGGVIGHASTYELGEAVARAALECGKELGFACAFQCCEHLNRSLVVERDVAEARGLQIVCAVPRPKAGGSLATAAYKAMREPVLVETIAADAGLDIGQTLIGMHLRRVAVPVRLSRKTVGEALITAARTRPPLIGGERARYTPED</sequence>
<organism evidence="2 3">
    <name type="scientific">Candidatus Pullichristensenella stercorigallinarum</name>
    <dbReference type="NCBI Taxonomy" id="2840909"/>
    <lineage>
        <taxon>Bacteria</taxon>
        <taxon>Bacillati</taxon>
        <taxon>Bacillota</taxon>
        <taxon>Clostridia</taxon>
        <taxon>Candidatus Pullichristensenella</taxon>
    </lineage>
</organism>
<protein>
    <recommendedName>
        <fullName evidence="1">UPF0340 protein IAA52_03610</fullName>
    </recommendedName>
</protein>
<gene>
    <name evidence="2" type="ORF">IAA52_03610</name>
</gene>
<accession>A0A9D0ZKD8</accession>
<comment type="caution">
    <text evidence="2">The sequence shown here is derived from an EMBL/GenBank/DDBJ whole genome shotgun (WGS) entry which is preliminary data.</text>
</comment>
<dbReference type="AlphaFoldDB" id="A0A9D0ZKD8"/>
<name>A0A9D0ZKD8_9FIRM</name>
<dbReference type="SUPFAM" id="SSF110710">
    <property type="entry name" value="TTHA0583/YokD-like"/>
    <property type="match status" value="1"/>
</dbReference>
<dbReference type="HAMAP" id="MF_00800">
    <property type="entry name" value="UPF0340"/>
    <property type="match status" value="1"/>
</dbReference>
<dbReference type="InterPro" id="IPR028345">
    <property type="entry name" value="Antibiotic_NAT-like"/>
</dbReference>
<evidence type="ECO:0000313" key="3">
    <source>
        <dbReference type="Proteomes" id="UP000824260"/>
    </source>
</evidence>